<sequence length="210" mass="24575">MLKRWIEMFGLFFISPILVVTLIQDIDTWLMPMLSIIGIACLGMLLADKQFKRFRLWHTQDIKLHLIASLRFFAPWACLIGFTIYFFYPSYFLALPAENRSLWLLTLIIYPLVSVIPQEIIFRTYFFHRYKRILPSKQVRLVLSSFCFGLAHIVYGNWIAVALSWIGGLIFGYRYIQTRSTLVVIIEHSMWGSFLFTIGLGAFLLTQPNM</sequence>
<comment type="caution">
    <text evidence="3">The sequence shown here is derived from an EMBL/GenBank/DDBJ whole genome shotgun (WGS) entry which is preliminary data.</text>
</comment>
<feature type="transmembrane region" description="Helical" evidence="1">
    <location>
        <begin position="68"/>
        <end position="88"/>
    </location>
</feature>
<proteinExistence type="predicted"/>
<reference evidence="4" key="1">
    <citation type="journal article" date="2019" name="Int. J. Syst. Evol. Microbiol.">
        <title>The Global Catalogue of Microorganisms (GCM) 10K type strain sequencing project: providing services to taxonomists for standard genome sequencing and annotation.</title>
        <authorList>
            <consortium name="The Broad Institute Genomics Platform"/>
            <consortium name="The Broad Institute Genome Sequencing Center for Infectious Disease"/>
            <person name="Wu L."/>
            <person name="Ma J."/>
        </authorList>
    </citation>
    <scope>NUCLEOTIDE SEQUENCE [LARGE SCALE GENOMIC DNA]</scope>
    <source>
        <strain evidence="4">KCTC 52473</strain>
    </source>
</reference>
<feature type="transmembrane region" description="Helical" evidence="1">
    <location>
        <begin position="143"/>
        <end position="176"/>
    </location>
</feature>
<keyword evidence="3" id="KW-0378">Hydrolase</keyword>
<evidence type="ECO:0000313" key="4">
    <source>
        <dbReference type="Proteomes" id="UP001595478"/>
    </source>
</evidence>
<feature type="transmembrane region" description="Helical" evidence="1">
    <location>
        <begin position="182"/>
        <end position="205"/>
    </location>
</feature>
<evidence type="ECO:0000313" key="3">
    <source>
        <dbReference type="EMBL" id="MFC3121476.1"/>
    </source>
</evidence>
<dbReference type="RefSeq" id="WP_376919612.1">
    <property type="nucleotide sequence ID" value="NZ_JBHRSW010000011.1"/>
</dbReference>
<keyword evidence="1" id="KW-0812">Transmembrane</keyword>
<feature type="transmembrane region" description="Helical" evidence="1">
    <location>
        <begin position="100"/>
        <end position="122"/>
    </location>
</feature>
<name>A0ABV7FQG6_9ALTE</name>
<feature type="transmembrane region" description="Helical" evidence="1">
    <location>
        <begin position="5"/>
        <end position="23"/>
    </location>
</feature>
<evidence type="ECO:0000256" key="1">
    <source>
        <dbReference type="SAM" id="Phobius"/>
    </source>
</evidence>
<dbReference type="GO" id="GO:0016787">
    <property type="term" value="F:hydrolase activity"/>
    <property type="evidence" value="ECO:0007669"/>
    <property type="project" value="UniProtKB-KW"/>
</dbReference>
<gene>
    <name evidence="3" type="ORF">ACFOHL_07565</name>
</gene>
<evidence type="ECO:0000259" key="2">
    <source>
        <dbReference type="Pfam" id="PF02517"/>
    </source>
</evidence>
<dbReference type="EMBL" id="JBHRSW010000011">
    <property type="protein sequence ID" value="MFC3121476.1"/>
    <property type="molecule type" value="Genomic_DNA"/>
</dbReference>
<dbReference type="InterPro" id="IPR003675">
    <property type="entry name" value="Rce1/LyrA-like_dom"/>
</dbReference>
<keyword evidence="1" id="KW-1133">Transmembrane helix</keyword>
<feature type="domain" description="CAAX prenyl protease 2/Lysostaphin resistance protein A-like" evidence="2">
    <location>
        <begin position="102"/>
        <end position="191"/>
    </location>
</feature>
<accession>A0ABV7FQG6</accession>
<keyword evidence="1" id="KW-0472">Membrane</keyword>
<keyword evidence="4" id="KW-1185">Reference proteome</keyword>
<dbReference type="EC" id="3.4.-.-" evidence="3"/>
<dbReference type="Pfam" id="PF02517">
    <property type="entry name" value="Rce1-like"/>
    <property type="match status" value="1"/>
</dbReference>
<dbReference type="Proteomes" id="UP001595478">
    <property type="component" value="Unassembled WGS sequence"/>
</dbReference>
<feature type="transmembrane region" description="Helical" evidence="1">
    <location>
        <begin position="29"/>
        <end position="47"/>
    </location>
</feature>
<organism evidence="3 4">
    <name type="scientific">Agaribacter flavus</name>
    <dbReference type="NCBI Taxonomy" id="1902781"/>
    <lineage>
        <taxon>Bacteria</taxon>
        <taxon>Pseudomonadati</taxon>
        <taxon>Pseudomonadota</taxon>
        <taxon>Gammaproteobacteria</taxon>
        <taxon>Alteromonadales</taxon>
        <taxon>Alteromonadaceae</taxon>
        <taxon>Agaribacter</taxon>
    </lineage>
</organism>
<protein>
    <submittedName>
        <fullName evidence="3">CPBP family intramembrane glutamic endopeptidase</fullName>
        <ecNumber evidence="3">3.4.-.-</ecNumber>
    </submittedName>
</protein>